<feature type="region of interest" description="Disordered" evidence="1">
    <location>
        <begin position="24"/>
        <end position="104"/>
    </location>
</feature>
<feature type="compositionally biased region" description="Polar residues" evidence="1">
    <location>
        <begin position="51"/>
        <end position="67"/>
    </location>
</feature>
<feature type="compositionally biased region" description="Low complexity" evidence="1">
    <location>
        <begin position="72"/>
        <end position="94"/>
    </location>
</feature>
<dbReference type="GeneID" id="30015916"/>
<protein>
    <submittedName>
        <fullName evidence="2">Uncharacterized protein</fullName>
    </submittedName>
</protein>
<keyword evidence="3" id="KW-1185">Reference proteome</keyword>
<organism evidence="2 3">
    <name type="scientific">Fonsecaea erecta</name>
    <dbReference type="NCBI Taxonomy" id="1367422"/>
    <lineage>
        <taxon>Eukaryota</taxon>
        <taxon>Fungi</taxon>
        <taxon>Dikarya</taxon>
        <taxon>Ascomycota</taxon>
        <taxon>Pezizomycotina</taxon>
        <taxon>Eurotiomycetes</taxon>
        <taxon>Chaetothyriomycetidae</taxon>
        <taxon>Chaetothyriales</taxon>
        <taxon>Herpotrichiellaceae</taxon>
        <taxon>Fonsecaea</taxon>
    </lineage>
</organism>
<sequence>MLRLSPTKKDEVVVVEWPVIGTVTLENGGHGDTDDTAVSAASRAAAGLNGPLSSSPTSSRPANQRTGTGTGLANAETASLASSTSSASTSNPTSCGPGHGSLRTILPPLTAQEWRREWQFAILKAALSGRKGRVTLED</sequence>
<evidence type="ECO:0000256" key="1">
    <source>
        <dbReference type="SAM" id="MobiDB-lite"/>
    </source>
</evidence>
<gene>
    <name evidence="2" type="ORF">AYL99_11748</name>
</gene>
<name>A0A178Z4V1_9EURO</name>
<accession>A0A178Z4V1</accession>
<reference evidence="2 3" key="1">
    <citation type="submission" date="2016-04" db="EMBL/GenBank/DDBJ databases">
        <title>Draft genome of Fonsecaea erecta CBS 125763.</title>
        <authorList>
            <person name="Weiss V.A."/>
            <person name="Vicente V.A."/>
            <person name="Raittz R.T."/>
            <person name="Moreno L.F."/>
            <person name="De Souza E.M."/>
            <person name="Pedrosa F.O."/>
            <person name="Steffens M.B."/>
            <person name="Faoro H."/>
            <person name="Tadra-Sfeir M.Z."/>
            <person name="Najafzadeh M.J."/>
            <person name="Felipe M.S."/>
            <person name="Teixeira M."/>
            <person name="Sun J."/>
            <person name="Xi L."/>
            <person name="Gomes R."/>
            <person name="De Azevedo C.M."/>
            <person name="Salgado C.G."/>
            <person name="Da Silva M.B."/>
            <person name="Nascimento M.F."/>
            <person name="Queiroz-Telles F."/>
            <person name="Attili D.S."/>
            <person name="Gorbushina A."/>
        </authorList>
    </citation>
    <scope>NUCLEOTIDE SEQUENCE [LARGE SCALE GENOMIC DNA]</scope>
    <source>
        <strain evidence="2 3">CBS 125763</strain>
    </source>
</reference>
<evidence type="ECO:0000313" key="2">
    <source>
        <dbReference type="EMBL" id="OAP54213.1"/>
    </source>
</evidence>
<evidence type="ECO:0000313" key="3">
    <source>
        <dbReference type="Proteomes" id="UP000078343"/>
    </source>
</evidence>
<dbReference type="EMBL" id="LVYI01000015">
    <property type="protein sequence ID" value="OAP54213.1"/>
    <property type="molecule type" value="Genomic_DNA"/>
</dbReference>
<comment type="caution">
    <text evidence="2">The sequence shown here is derived from an EMBL/GenBank/DDBJ whole genome shotgun (WGS) entry which is preliminary data.</text>
</comment>
<proteinExistence type="predicted"/>
<dbReference type="OrthoDB" id="203796at2759"/>
<dbReference type="RefSeq" id="XP_018687580.1">
    <property type="nucleotide sequence ID" value="XM_018843253.1"/>
</dbReference>
<dbReference type="AlphaFoldDB" id="A0A178Z4V1"/>
<dbReference type="Proteomes" id="UP000078343">
    <property type="component" value="Unassembled WGS sequence"/>
</dbReference>
<feature type="compositionally biased region" description="Low complexity" evidence="1">
    <location>
        <begin position="37"/>
        <end position="46"/>
    </location>
</feature>